<feature type="region of interest" description="Disordered" evidence="1">
    <location>
        <begin position="1"/>
        <end position="69"/>
    </location>
</feature>
<evidence type="ECO:0000313" key="3">
    <source>
        <dbReference type="Proteomes" id="UP000194632"/>
    </source>
</evidence>
<evidence type="ECO:0000256" key="1">
    <source>
        <dbReference type="SAM" id="MobiDB-lite"/>
    </source>
</evidence>
<dbReference type="EMBL" id="NGFO01000044">
    <property type="protein sequence ID" value="OUC75963.1"/>
    <property type="molecule type" value="Genomic_DNA"/>
</dbReference>
<name>A0A2C9ZHX1_9ACTN</name>
<dbReference type="RefSeq" id="WP_086537657.1">
    <property type="nucleotide sequence ID" value="NZ_NGFO01000044.1"/>
</dbReference>
<dbReference type="OrthoDB" id="4380483at2"/>
<accession>A0A2C9ZHX1</accession>
<dbReference type="STRING" id="417102.CA982_24045"/>
<keyword evidence="3" id="KW-1185">Reference proteome</keyword>
<organism evidence="2 3">
    <name type="scientific">Gordonia lacunae</name>
    <dbReference type="NCBI Taxonomy" id="417102"/>
    <lineage>
        <taxon>Bacteria</taxon>
        <taxon>Bacillati</taxon>
        <taxon>Actinomycetota</taxon>
        <taxon>Actinomycetes</taxon>
        <taxon>Mycobacteriales</taxon>
        <taxon>Gordoniaceae</taxon>
        <taxon>Gordonia</taxon>
    </lineage>
</organism>
<evidence type="ECO:0000313" key="2">
    <source>
        <dbReference type="EMBL" id="OUC75963.1"/>
    </source>
</evidence>
<sequence length="69" mass="7379">MTEELPMEPAETGTPDATPDDARRKVDELEERTVVEPDTDEQVDPSAATARDDEDDPGSPAAGEAEPPD</sequence>
<dbReference type="AlphaFoldDB" id="A0A2C9ZHX1"/>
<gene>
    <name evidence="2" type="ORF">CA982_24045</name>
</gene>
<protein>
    <submittedName>
        <fullName evidence="2">Uncharacterized protein</fullName>
    </submittedName>
</protein>
<dbReference type="Proteomes" id="UP000194632">
    <property type="component" value="Unassembled WGS sequence"/>
</dbReference>
<feature type="compositionally biased region" description="Basic and acidic residues" evidence="1">
    <location>
        <begin position="20"/>
        <end position="35"/>
    </location>
</feature>
<proteinExistence type="predicted"/>
<feature type="compositionally biased region" description="Low complexity" evidence="1">
    <location>
        <begin position="58"/>
        <end position="69"/>
    </location>
</feature>
<comment type="caution">
    <text evidence="2">The sequence shown here is derived from an EMBL/GenBank/DDBJ whole genome shotgun (WGS) entry which is preliminary data.</text>
</comment>
<reference evidence="2 3" key="1">
    <citation type="submission" date="2017-05" db="EMBL/GenBank/DDBJ databases">
        <title>Biotechnological potential of actinobacteria isolated from South African environments.</title>
        <authorList>
            <person name="Le Roes-Hill M."/>
            <person name="Prins A."/>
            <person name="Durrell K.A."/>
        </authorList>
    </citation>
    <scope>NUCLEOTIDE SEQUENCE [LARGE SCALE GENOMIC DNA]</scope>
    <source>
        <strain evidence="2">BS2</strain>
    </source>
</reference>